<name>C6CMM0_DICC1</name>
<sequence length="128" mass="14213" precursor="true">MFIRIITLCFVTLVLSACVTGERFSKISQGMSRAEVIDRLGRPDGVQTQGTTELLTYANRFMSDWSWDKADYQVLLNNGIVVQYGAANIYRDTGAAARMMAAGQIMQQNKPVQTSCNQFGTSVYCSSY</sequence>
<evidence type="ECO:0000313" key="2">
    <source>
        <dbReference type="Proteomes" id="UP000002735"/>
    </source>
</evidence>
<dbReference type="GeneID" id="88813582"/>
<evidence type="ECO:0000313" key="1">
    <source>
        <dbReference type="EMBL" id="ACT05794.1"/>
    </source>
</evidence>
<protein>
    <recommendedName>
        <fullName evidence="3">Lipoprotein</fullName>
    </recommendedName>
</protein>
<dbReference type="RefSeq" id="WP_012768673.1">
    <property type="nucleotide sequence ID" value="NC_012912.1"/>
</dbReference>
<dbReference type="eggNOG" id="ENOG5033JVM">
    <property type="taxonomic scope" value="Bacteria"/>
</dbReference>
<organism evidence="1 2">
    <name type="scientific">Dickeya chrysanthemi (strain Ech1591)</name>
    <name type="common">Dickeya zeae (strain Ech1591)</name>
    <dbReference type="NCBI Taxonomy" id="561229"/>
    <lineage>
        <taxon>Bacteria</taxon>
        <taxon>Pseudomonadati</taxon>
        <taxon>Pseudomonadota</taxon>
        <taxon>Gammaproteobacteria</taxon>
        <taxon>Enterobacterales</taxon>
        <taxon>Pectobacteriaceae</taxon>
        <taxon>Dickeya</taxon>
    </lineage>
</organism>
<accession>C6CMM0</accession>
<dbReference type="Proteomes" id="UP000002735">
    <property type="component" value="Chromosome"/>
</dbReference>
<evidence type="ECO:0008006" key="3">
    <source>
        <dbReference type="Google" id="ProtNLM"/>
    </source>
</evidence>
<dbReference type="EMBL" id="CP001655">
    <property type="protein sequence ID" value="ACT05794.1"/>
    <property type="molecule type" value="Genomic_DNA"/>
</dbReference>
<dbReference type="AlphaFoldDB" id="C6CMM0"/>
<proteinExistence type="predicted"/>
<gene>
    <name evidence="1" type="ordered locus">Dd1591_0915</name>
</gene>
<dbReference type="KEGG" id="dze:Dd1591_0915"/>
<dbReference type="PROSITE" id="PS51257">
    <property type="entry name" value="PROKAR_LIPOPROTEIN"/>
    <property type="match status" value="1"/>
</dbReference>
<reference evidence="1 2" key="1">
    <citation type="submission" date="2009-06" db="EMBL/GenBank/DDBJ databases">
        <title>Complete sequence of Dickeya zeae Ech1591.</title>
        <authorList>
            <consortium name="US DOE Joint Genome Institute"/>
            <person name="Lucas S."/>
            <person name="Copeland A."/>
            <person name="Lapidus A."/>
            <person name="Glavina del Rio T."/>
            <person name="Tice H."/>
            <person name="Bruce D."/>
            <person name="Goodwin L."/>
            <person name="Pitluck S."/>
            <person name="Chertkov O."/>
            <person name="Brettin T."/>
            <person name="Detter J.C."/>
            <person name="Han C."/>
            <person name="Larimer F."/>
            <person name="Land M."/>
            <person name="Hauser L."/>
            <person name="Kyrpides N."/>
            <person name="Ovchinnikova G."/>
            <person name="Balakrishnan V."/>
            <person name="Glasner J."/>
            <person name="Perna N.T."/>
        </authorList>
    </citation>
    <scope>NUCLEOTIDE SEQUENCE [LARGE SCALE GENOMIC DNA]</scope>
    <source>
        <strain evidence="1 2">Ech1591</strain>
    </source>
</reference>
<dbReference type="HOGENOM" id="CLU_1956695_0_0_6"/>